<keyword evidence="3" id="KW-0472">Membrane</keyword>
<feature type="transmembrane region" description="Helical" evidence="3">
    <location>
        <begin position="178"/>
        <end position="211"/>
    </location>
</feature>
<evidence type="ECO:0000256" key="2">
    <source>
        <dbReference type="SAM" id="MobiDB-lite"/>
    </source>
</evidence>
<keyword evidence="3" id="KW-1133">Transmembrane helix</keyword>
<keyword evidence="3" id="KW-0812">Transmembrane</keyword>
<feature type="domain" description="Prepilin type IV endopeptidase peptidase" evidence="4">
    <location>
        <begin position="154"/>
        <end position="254"/>
    </location>
</feature>
<evidence type="ECO:0000313" key="5">
    <source>
        <dbReference type="EMBL" id="GAA3798629.1"/>
    </source>
</evidence>
<feature type="transmembrane region" description="Helical" evidence="3">
    <location>
        <begin position="223"/>
        <end position="256"/>
    </location>
</feature>
<reference evidence="6" key="1">
    <citation type="journal article" date="2019" name="Int. J. Syst. Evol. Microbiol.">
        <title>The Global Catalogue of Microorganisms (GCM) 10K type strain sequencing project: providing services to taxonomists for standard genome sequencing and annotation.</title>
        <authorList>
            <consortium name="The Broad Institute Genomics Platform"/>
            <consortium name="The Broad Institute Genome Sequencing Center for Infectious Disease"/>
            <person name="Wu L."/>
            <person name="Ma J."/>
        </authorList>
    </citation>
    <scope>NUCLEOTIDE SEQUENCE [LARGE SCALE GENOMIC DNA]</scope>
    <source>
        <strain evidence="6">JCM 16908</strain>
    </source>
</reference>
<feature type="region of interest" description="Disordered" evidence="2">
    <location>
        <begin position="31"/>
        <end position="84"/>
    </location>
</feature>
<feature type="compositionally biased region" description="Basic and acidic residues" evidence="2">
    <location>
        <begin position="53"/>
        <end position="65"/>
    </location>
</feature>
<accession>A0ABP7HQK9</accession>
<name>A0ABP7HQK9_9ACTN</name>
<sequence length="285" mass="29487">MSFIVAGAGLFGLVAGSYVRVLSGGFGPATELDEARSTGPASAGEQMDGPVPAEERVDGTARAEEEVVGGGSPVRARRDQAEREGYEGVSREEAARWRRAYRAEARAAFGRALRSVPSLGRPPLIEVCTAAVCALVAWRLAGTPIVFAWLYAAVAGCALAVIDWRTERLPDAITLPSYPIIAVLLAPTGHLVAGLLGGLALAGLYAVLWFVRPGALGLGDVKLAGLTGMVTGALGIDAWLIGAVGGQFLGALYAVVLLATRRGTLKSQFPLGPFILLGALAAVLR</sequence>
<keyword evidence="6" id="KW-1185">Reference proteome</keyword>
<dbReference type="InterPro" id="IPR000045">
    <property type="entry name" value="Prepilin_IV_endopep_pep"/>
</dbReference>
<protein>
    <recommendedName>
        <fullName evidence="4">Prepilin type IV endopeptidase peptidase domain-containing protein</fullName>
    </recommendedName>
</protein>
<dbReference type="PANTHER" id="PTHR30487:SF0">
    <property type="entry name" value="PREPILIN LEADER PEPTIDASE_N-METHYLTRANSFERASE-RELATED"/>
    <property type="match status" value="1"/>
</dbReference>
<comment type="similarity">
    <text evidence="1">Belongs to the peptidase A24 family.</text>
</comment>
<dbReference type="Proteomes" id="UP001500888">
    <property type="component" value="Unassembled WGS sequence"/>
</dbReference>
<evidence type="ECO:0000259" key="4">
    <source>
        <dbReference type="Pfam" id="PF01478"/>
    </source>
</evidence>
<comment type="caution">
    <text evidence="5">The sequence shown here is derived from an EMBL/GenBank/DDBJ whole genome shotgun (WGS) entry which is preliminary data.</text>
</comment>
<dbReference type="Pfam" id="PF01478">
    <property type="entry name" value="Peptidase_A24"/>
    <property type="match status" value="1"/>
</dbReference>
<organism evidence="5 6">
    <name type="scientific">Sphaerisporangium flaviroseum</name>
    <dbReference type="NCBI Taxonomy" id="509199"/>
    <lineage>
        <taxon>Bacteria</taxon>
        <taxon>Bacillati</taxon>
        <taxon>Actinomycetota</taxon>
        <taxon>Actinomycetes</taxon>
        <taxon>Streptosporangiales</taxon>
        <taxon>Streptosporangiaceae</taxon>
        <taxon>Sphaerisporangium</taxon>
    </lineage>
</organism>
<gene>
    <name evidence="5" type="ORF">GCM10022226_17490</name>
</gene>
<evidence type="ECO:0000256" key="1">
    <source>
        <dbReference type="ARBA" id="ARBA00005801"/>
    </source>
</evidence>
<feature type="transmembrane region" description="Helical" evidence="3">
    <location>
        <begin position="148"/>
        <end position="166"/>
    </location>
</feature>
<dbReference type="Gene3D" id="1.20.120.1220">
    <property type="match status" value="1"/>
</dbReference>
<evidence type="ECO:0000256" key="3">
    <source>
        <dbReference type="SAM" id="Phobius"/>
    </source>
</evidence>
<dbReference type="PANTHER" id="PTHR30487">
    <property type="entry name" value="TYPE 4 PREPILIN-LIKE PROTEINS LEADER PEPTIDE-PROCESSING ENZYME"/>
    <property type="match status" value="1"/>
</dbReference>
<evidence type="ECO:0000313" key="6">
    <source>
        <dbReference type="Proteomes" id="UP001500888"/>
    </source>
</evidence>
<dbReference type="RefSeq" id="WP_344936507.1">
    <property type="nucleotide sequence ID" value="NZ_BAAAZR010000002.1"/>
</dbReference>
<dbReference type="InterPro" id="IPR050882">
    <property type="entry name" value="Prepilin_peptidase/N-MTase"/>
</dbReference>
<dbReference type="EMBL" id="BAAAZR010000002">
    <property type="protein sequence ID" value="GAA3798629.1"/>
    <property type="molecule type" value="Genomic_DNA"/>
</dbReference>
<feature type="transmembrane region" description="Helical" evidence="3">
    <location>
        <begin position="268"/>
        <end position="284"/>
    </location>
</feature>
<proteinExistence type="inferred from homology"/>